<keyword evidence="2" id="KW-0472">Membrane</keyword>
<organism evidence="4 5">
    <name type="scientific">Trypanosoma rangeli</name>
    <dbReference type="NCBI Taxonomy" id="5698"/>
    <lineage>
        <taxon>Eukaryota</taxon>
        <taxon>Discoba</taxon>
        <taxon>Euglenozoa</taxon>
        <taxon>Kinetoplastea</taxon>
        <taxon>Metakinetoplastina</taxon>
        <taxon>Trypanosomatida</taxon>
        <taxon>Trypanosomatidae</taxon>
        <taxon>Trypanosoma</taxon>
        <taxon>Herpetosoma</taxon>
    </lineage>
</organism>
<dbReference type="RefSeq" id="XP_029239088.1">
    <property type="nucleotide sequence ID" value="XM_029381062.1"/>
</dbReference>
<reference evidence="4 5" key="1">
    <citation type="journal article" date="2018" name="BMC Genomics">
        <title>Genomic comparison of Trypanosoma conorhini and Trypanosoma rangeli to Trypanosoma cruzi strains of high and low virulence.</title>
        <authorList>
            <person name="Bradwell K.R."/>
            <person name="Koparde V.N."/>
            <person name="Matveyev A.V."/>
            <person name="Serrano M.G."/>
            <person name="Alves J.M."/>
            <person name="Parikh H."/>
            <person name="Huang B."/>
            <person name="Lee V."/>
            <person name="Espinosa-Alvarez O."/>
            <person name="Ortiz P.A."/>
            <person name="Costa-Martins A.G."/>
            <person name="Teixeira M.M."/>
            <person name="Buck G.A."/>
        </authorList>
    </citation>
    <scope>NUCLEOTIDE SEQUENCE [LARGE SCALE GENOMIC DNA]</scope>
    <source>
        <strain evidence="4 5">AM80</strain>
    </source>
</reference>
<feature type="chain" id="PRO_5018772057" evidence="3">
    <location>
        <begin position="20"/>
        <end position="404"/>
    </location>
</feature>
<keyword evidence="5" id="KW-1185">Reference proteome</keyword>
<keyword evidence="2" id="KW-1133">Transmembrane helix</keyword>
<feature type="transmembrane region" description="Helical" evidence="2">
    <location>
        <begin position="308"/>
        <end position="329"/>
    </location>
</feature>
<dbReference type="Proteomes" id="UP000283634">
    <property type="component" value="Unassembled WGS sequence"/>
</dbReference>
<dbReference type="OrthoDB" id="245730at2759"/>
<feature type="region of interest" description="Disordered" evidence="1">
    <location>
        <begin position="81"/>
        <end position="120"/>
    </location>
</feature>
<proteinExistence type="predicted"/>
<dbReference type="GeneID" id="40328052"/>
<sequence length="404" mass="45424">MYAVLVVVVSLAALGGAVAHGEEVRKNDDVVARLRKELAAEGMDTLPTPPRELGVHAACLKHGMGCPDTYVGFLEGLRSAPHTPPETRAAKVAAGSEAWRSRGPPSGERGERKMGRTDREVATETELENLRRLRDVMRIRLAEQQSPEQQWKCKEFRWLRMGLLVVQTLHGLAMEQCWGFTMQRLFPCVVFVTVTVWVLFGDRVPRQHMSSLLAKDSMSVLTEVITRRKSPHSVAELVMKRESYNITEISDPEDINVPGFRDGFAKMKEESLRSSSNHRRDRWFVTRFALLEAHNETRIAGVVLRLRLALSATVLLLLCWTLLSLVLRATEVRKNSDGGVLHYLLVMFCPAWMTTSFVLYAGWSWIGGMVAYAAWELVSAGEALVRSGERAAAVHEKILQRWYG</sequence>
<name>A0A3R7KE30_TRYRA</name>
<dbReference type="VEuPathDB" id="TriTrypDB:TRSC58_05402"/>
<evidence type="ECO:0000256" key="2">
    <source>
        <dbReference type="SAM" id="Phobius"/>
    </source>
</evidence>
<evidence type="ECO:0000256" key="3">
    <source>
        <dbReference type="SAM" id="SignalP"/>
    </source>
</evidence>
<keyword evidence="2" id="KW-0812">Transmembrane</keyword>
<dbReference type="OMA" id="ERRDEYW"/>
<comment type="caution">
    <text evidence="4">The sequence shown here is derived from an EMBL/GenBank/DDBJ whole genome shotgun (WGS) entry which is preliminary data.</text>
</comment>
<dbReference type="EMBL" id="MKGL01000116">
    <property type="protein sequence ID" value="RNF06141.1"/>
    <property type="molecule type" value="Genomic_DNA"/>
</dbReference>
<keyword evidence="3" id="KW-0732">Signal</keyword>
<feature type="transmembrane region" description="Helical" evidence="2">
    <location>
        <begin position="184"/>
        <end position="200"/>
    </location>
</feature>
<feature type="signal peptide" evidence="3">
    <location>
        <begin position="1"/>
        <end position="19"/>
    </location>
</feature>
<gene>
    <name evidence="4" type="ORF">TraAM80_04119</name>
</gene>
<feature type="compositionally biased region" description="Basic and acidic residues" evidence="1">
    <location>
        <begin position="108"/>
        <end position="120"/>
    </location>
</feature>
<evidence type="ECO:0000313" key="5">
    <source>
        <dbReference type="Proteomes" id="UP000283634"/>
    </source>
</evidence>
<evidence type="ECO:0000313" key="4">
    <source>
        <dbReference type="EMBL" id="RNF06141.1"/>
    </source>
</evidence>
<feature type="transmembrane region" description="Helical" evidence="2">
    <location>
        <begin position="341"/>
        <end position="363"/>
    </location>
</feature>
<evidence type="ECO:0000256" key="1">
    <source>
        <dbReference type="SAM" id="MobiDB-lite"/>
    </source>
</evidence>
<protein>
    <submittedName>
        <fullName evidence="4">Uncharacterized protein</fullName>
    </submittedName>
</protein>
<accession>A0A3R7KE30</accession>
<dbReference type="AlphaFoldDB" id="A0A3R7KE30"/>